<evidence type="ECO:0000259" key="11">
    <source>
        <dbReference type="Pfam" id="PF05134"/>
    </source>
</evidence>
<evidence type="ECO:0000313" key="13">
    <source>
        <dbReference type="EMBL" id="SQD79151.1"/>
    </source>
</evidence>
<evidence type="ECO:0000313" key="14">
    <source>
        <dbReference type="Proteomes" id="UP000250163"/>
    </source>
</evidence>
<dbReference type="GO" id="GO:0015628">
    <property type="term" value="P:protein secretion by the type II secretion system"/>
    <property type="evidence" value="ECO:0007669"/>
    <property type="project" value="InterPro"/>
</dbReference>
<comment type="similarity">
    <text evidence="2 10">Belongs to the GSP L family.</text>
</comment>
<evidence type="ECO:0000256" key="7">
    <source>
        <dbReference type="ARBA" id="ARBA00022927"/>
    </source>
</evidence>
<comment type="subcellular location">
    <subcellularLocation>
        <location evidence="1">Cell inner membrane</location>
        <topology evidence="1">Single-pass membrane protein</topology>
    </subcellularLocation>
</comment>
<dbReference type="InterPro" id="IPR024230">
    <property type="entry name" value="GspL_cyto_dom"/>
</dbReference>
<keyword evidence="14" id="KW-1185">Reference proteome</keyword>
<dbReference type="EMBL" id="LS483250">
    <property type="protein sequence ID" value="SQD79151.1"/>
    <property type="molecule type" value="Genomic_DNA"/>
</dbReference>
<dbReference type="Proteomes" id="UP000250163">
    <property type="component" value="Chromosome MORIYA"/>
</dbReference>
<comment type="function">
    <text evidence="10">Inner membrane component of the type II secretion system required for the energy-dependent secretion of extracellular factors such as proteases and toxins from the periplasm.</text>
</comment>
<evidence type="ECO:0000256" key="2">
    <source>
        <dbReference type="ARBA" id="ARBA00005318"/>
    </source>
</evidence>
<accession>A0A330LT51</accession>
<dbReference type="InterPro" id="IPR007812">
    <property type="entry name" value="T2SS_protein-GspL"/>
</dbReference>
<keyword evidence="3 10" id="KW-0813">Transport</keyword>
<dbReference type="NCBIfam" id="TIGR01709">
    <property type="entry name" value="typeII_sec_gspL"/>
    <property type="match status" value="1"/>
</dbReference>
<dbReference type="GO" id="GO:0015627">
    <property type="term" value="C:type II protein secretion system complex"/>
    <property type="evidence" value="ECO:0007669"/>
    <property type="project" value="InterPro"/>
</dbReference>
<feature type="domain" description="GspL periplasmic" evidence="12">
    <location>
        <begin position="254"/>
        <end position="406"/>
    </location>
</feature>
<keyword evidence="6" id="KW-0812">Transmembrane</keyword>
<dbReference type="InterPro" id="IPR043129">
    <property type="entry name" value="ATPase_NBD"/>
</dbReference>
<dbReference type="KEGG" id="mya:MORIYA_2679"/>
<keyword evidence="4" id="KW-1003">Cell membrane</keyword>
<dbReference type="GO" id="GO:0009276">
    <property type="term" value="C:Gram-negative-bacterium-type cell wall"/>
    <property type="evidence" value="ECO:0007669"/>
    <property type="project" value="InterPro"/>
</dbReference>
<dbReference type="CDD" id="cd24017">
    <property type="entry name" value="ASKHA_T2SSL_N"/>
    <property type="match status" value="1"/>
</dbReference>
<dbReference type="Gene3D" id="3.30.420.380">
    <property type="match status" value="1"/>
</dbReference>
<evidence type="ECO:0000256" key="10">
    <source>
        <dbReference type="PIRNR" id="PIRNR015761"/>
    </source>
</evidence>
<dbReference type="AlphaFoldDB" id="A0A330LT51"/>
<evidence type="ECO:0000256" key="8">
    <source>
        <dbReference type="ARBA" id="ARBA00022989"/>
    </source>
</evidence>
<sequence>MSEQLVVRLGSESRQAIHWLVWSTVEREIIASGILTSAEDLIELKSRAGGRPIIALVPSCDITFKKVELPGRSNKQLLNALPYMLEPELSSDIDKLHFAVLEKVANTVSVAVIAHAKMQQWQTWLADAELVCEQYIPDVLTLPYSKAHWSAIELDGQWLIRQTPTQGLCIESELLAFVLAATEDPEDEGVSNKPTVMSYSPLDALDALALDNWQQGQIELPMKLCAEGAIACRYNLLQGQYKVVHEDNVAFKLWRGTAIAASLAMVMILVNQFVTLNKLEQQQSALDNEIRQVYKTVFKPKKMRLNTRLVKKQMQSRLNDLRGGGDNAGFLVMLSQLTPAFKQLPGIQPISVRYDTKQATLRLQASAADFQVFDKLKSSLSIQFDVVQGTLSQRNGRVQGTLDIKGKK</sequence>
<dbReference type="RefSeq" id="WP_112715656.1">
    <property type="nucleotide sequence ID" value="NZ_LS483250.1"/>
</dbReference>
<keyword evidence="5" id="KW-0997">Cell inner membrane</keyword>
<evidence type="ECO:0000256" key="5">
    <source>
        <dbReference type="ARBA" id="ARBA00022519"/>
    </source>
</evidence>
<dbReference type="PIRSF" id="PIRSF015761">
    <property type="entry name" value="Protein_L"/>
    <property type="match status" value="1"/>
</dbReference>
<dbReference type="Gene3D" id="3.30.420.370">
    <property type="match status" value="1"/>
</dbReference>
<organism evidence="13 14">
    <name type="scientific">Moritella yayanosii</name>
    <dbReference type="NCBI Taxonomy" id="69539"/>
    <lineage>
        <taxon>Bacteria</taxon>
        <taxon>Pseudomonadati</taxon>
        <taxon>Pseudomonadota</taxon>
        <taxon>Gammaproteobacteria</taxon>
        <taxon>Alteromonadales</taxon>
        <taxon>Moritellaceae</taxon>
        <taxon>Moritella</taxon>
    </lineage>
</organism>
<keyword evidence="7 10" id="KW-0653">Protein transport</keyword>
<evidence type="ECO:0000256" key="1">
    <source>
        <dbReference type="ARBA" id="ARBA00004377"/>
    </source>
</evidence>
<keyword evidence="8" id="KW-1133">Transmembrane helix</keyword>
<feature type="domain" description="GspL cytoplasmic actin-ATPase-like" evidence="11">
    <location>
        <begin position="5"/>
        <end position="242"/>
    </location>
</feature>
<proteinExistence type="inferred from homology"/>
<evidence type="ECO:0000256" key="3">
    <source>
        <dbReference type="ARBA" id="ARBA00022448"/>
    </source>
</evidence>
<gene>
    <name evidence="13" type="primary">exeL</name>
    <name evidence="13" type="ORF">MORIYA_2679</name>
</gene>
<dbReference type="Pfam" id="PF12693">
    <property type="entry name" value="GspL_C"/>
    <property type="match status" value="1"/>
</dbReference>
<name>A0A330LT51_9GAMM</name>
<evidence type="ECO:0000256" key="9">
    <source>
        <dbReference type="ARBA" id="ARBA00023136"/>
    </source>
</evidence>
<reference evidence="14" key="1">
    <citation type="submission" date="2018-05" db="EMBL/GenBank/DDBJ databases">
        <authorList>
            <person name="Cea G.-C."/>
            <person name="William W."/>
        </authorList>
    </citation>
    <scope>NUCLEOTIDE SEQUENCE [LARGE SCALE GENOMIC DNA]</scope>
    <source>
        <strain evidence="14">DB21MT 5</strain>
    </source>
</reference>
<keyword evidence="9" id="KW-0472">Membrane</keyword>
<evidence type="ECO:0000256" key="4">
    <source>
        <dbReference type="ARBA" id="ARBA00022475"/>
    </source>
</evidence>
<protein>
    <recommendedName>
        <fullName evidence="10">Type II secretion system protein L</fullName>
        <shortName evidence="10">T2SS protein L</shortName>
    </recommendedName>
</protein>
<evidence type="ECO:0000256" key="6">
    <source>
        <dbReference type="ARBA" id="ARBA00022692"/>
    </source>
</evidence>
<dbReference type="OrthoDB" id="7011844at2"/>
<dbReference type="SUPFAM" id="SSF53067">
    <property type="entry name" value="Actin-like ATPase domain"/>
    <property type="match status" value="2"/>
</dbReference>
<dbReference type="InterPro" id="IPR025691">
    <property type="entry name" value="GspL_pp_dom"/>
</dbReference>
<dbReference type="Pfam" id="PF05134">
    <property type="entry name" value="T2SSL"/>
    <property type="match status" value="1"/>
</dbReference>
<dbReference type="Gene3D" id="3.30.1360.100">
    <property type="entry name" value="General secretion pathway protein M, EpsM"/>
    <property type="match status" value="1"/>
</dbReference>
<evidence type="ECO:0000259" key="12">
    <source>
        <dbReference type="Pfam" id="PF12693"/>
    </source>
</evidence>
<dbReference type="GO" id="GO:0005886">
    <property type="term" value="C:plasma membrane"/>
    <property type="evidence" value="ECO:0007669"/>
    <property type="project" value="UniProtKB-SubCell"/>
</dbReference>